<name>A0A369KV23_9BACT</name>
<sequence length="144" mass="15011">MKTKIAFLNFGSFLISSVISFSAFAQDAANQVATNVQQVPAAAAAAAAPAAGPAWVNFALMGGIFLFLWLFVLRPQSKRAKEQKEFLSSLTPGVEVITAGGIIGTVVEVKENIVSLNLGNANTVRIVKSSISGRLDTTAAVSAK</sequence>
<dbReference type="GO" id="GO:0015031">
    <property type="term" value="P:protein transport"/>
    <property type="evidence" value="ECO:0007669"/>
    <property type="project" value="UniProtKB-KW"/>
</dbReference>
<evidence type="ECO:0000256" key="6">
    <source>
        <dbReference type="ARBA" id="ARBA00022692"/>
    </source>
</evidence>
<keyword evidence="14" id="KW-1185">Reference proteome</keyword>
<dbReference type="GO" id="GO:0005886">
    <property type="term" value="C:plasma membrane"/>
    <property type="evidence" value="ECO:0007669"/>
    <property type="project" value="UniProtKB-SubCell"/>
</dbReference>
<evidence type="ECO:0000256" key="1">
    <source>
        <dbReference type="ARBA" id="ARBA00004162"/>
    </source>
</evidence>
<keyword evidence="12" id="KW-0732">Signal</keyword>
<dbReference type="InterPro" id="IPR003849">
    <property type="entry name" value="Preprotein_translocase_YajC"/>
</dbReference>
<dbReference type="PANTHER" id="PTHR33909">
    <property type="entry name" value="SEC TRANSLOCON ACCESSORY COMPLEX SUBUNIT YAJC"/>
    <property type="match status" value="1"/>
</dbReference>
<comment type="caution">
    <text evidence="13">The sequence shown here is derived from an EMBL/GenBank/DDBJ whole genome shotgun (WGS) entry which is preliminary data.</text>
</comment>
<evidence type="ECO:0000313" key="13">
    <source>
        <dbReference type="EMBL" id="RDB35564.1"/>
    </source>
</evidence>
<evidence type="ECO:0000256" key="8">
    <source>
        <dbReference type="ARBA" id="ARBA00022989"/>
    </source>
</evidence>
<reference evidence="13" key="1">
    <citation type="submission" date="2018-04" db="EMBL/GenBank/DDBJ databases">
        <title>Draft genome sequence of the Candidatus Spirobacillus cienkowskii, a pathogen of freshwater Daphnia species, reconstructed from hemolymph metagenomic reads.</title>
        <authorList>
            <person name="Bresciani L."/>
            <person name="Lemos L.N."/>
            <person name="Wale N."/>
            <person name="Lin J.Y."/>
            <person name="Fernandes G.R."/>
            <person name="Duffy M.A."/>
            <person name="Rodrigues J.M."/>
        </authorList>
    </citation>
    <scope>NUCLEOTIDE SEQUENCE [LARGE SCALE GENOMIC DNA]</scope>
    <source>
        <strain evidence="13">Binning01</strain>
    </source>
</reference>
<evidence type="ECO:0000256" key="12">
    <source>
        <dbReference type="SAM" id="SignalP"/>
    </source>
</evidence>
<gene>
    <name evidence="13" type="primary">yajC</name>
    <name evidence="13" type="ORF">DCC88_09465</name>
</gene>
<accession>A0A369KV23</accession>
<keyword evidence="10 11" id="KW-0472">Membrane</keyword>
<keyword evidence="6 11" id="KW-0812">Transmembrane</keyword>
<dbReference type="PRINTS" id="PR01853">
    <property type="entry name" value="YAJCTRNLCASE"/>
</dbReference>
<evidence type="ECO:0000256" key="11">
    <source>
        <dbReference type="SAM" id="Phobius"/>
    </source>
</evidence>
<dbReference type="AlphaFoldDB" id="A0A369KV23"/>
<protein>
    <recommendedName>
        <fullName evidence="3">Sec translocon accessory complex subunit YajC</fullName>
    </recommendedName>
</protein>
<comment type="subcellular location">
    <subcellularLocation>
        <location evidence="1">Cell membrane</location>
        <topology evidence="1">Single-pass membrane protein</topology>
    </subcellularLocation>
</comment>
<evidence type="ECO:0000313" key="14">
    <source>
        <dbReference type="Proteomes" id="UP000253934"/>
    </source>
</evidence>
<feature type="signal peptide" evidence="12">
    <location>
        <begin position="1"/>
        <end position="25"/>
    </location>
</feature>
<dbReference type="Proteomes" id="UP000253934">
    <property type="component" value="Unassembled WGS sequence"/>
</dbReference>
<dbReference type="RefSeq" id="WP_338637291.1">
    <property type="nucleotide sequence ID" value="NZ_CP146516.1"/>
</dbReference>
<keyword evidence="5" id="KW-1003">Cell membrane</keyword>
<proteinExistence type="inferred from homology"/>
<keyword evidence="4" id="KW-0813">Transport</keyword>
<evidence type="ECO:0000256" key="10">
    <source>
        <dbReference type="ARBA" id="ARBA00023136"/>
    </source>
</evidence>
<evidence type="ECO:0000256" key="2">
    <source>
        <dbReference type="ARBA" id="ARBA00006742"/>
    </source>
</evidence>
<keyword evidence="8 11" id="KW-1133">Transmembrane helix</keyword>
<feature type="chain" id="PRO_5016580071" description="Sec translocon accessory complex subunit YajC" evidence="12">
    <location>
        <begin position="26"/>
        <end position="144"/>
    </location>
</feature>
<evidence type="ECO:0000256" key="3">
    <source>
        <dbReference type="ARBA" id="ARBA00014962"/>
    </source>
</evidence>
<dbReference type="SMART" id="SM01323">
    <property type="entry name" value="YajC"/>
    <property type="match status" value="1"/>
</dbReference>
<dbReference type="PANTHER" id="PTHR33909:SF1">
    <property type="entry name" value="SEC TRANSLOCON ACCESSORY COMPLEX SUBUNIT YAJC"/>
    <property type="match status" value="1"/>
</dbReference>
<evidence type="ECO:0000256" key="9">
    <source>
        <dbReference type="ARBA" id="ARBA00023010"/>
    </source>
</evidence>
<keyword evidence="7" id="KW-0653">Protein transport</keyword>
<evidence type="ECO:0000256" key="7">
    <source>
        <dbReference type="ARBA" id="ARBA00022927"/>
    </source>
</evidence>
<dbReference type="EMBL" id="QOVW01000081">
    <property type="protein sequence ID" value="RDB35564.1"/>
    <property type="molecule type" value="Genomic_DNA"/>
</dbReference>
<dbReference type="NCBIfam" id="TIGR00739">
    <property type="entry name" value="yajC"/>
    <property type="match status" value="1"/>
</dbReference>
<organism evidence="13 14">
    <name type="scientific">Spirobacillus cienkowskii</name>
    <dbReference type="NCBI Taxonomy" id="495820"/>
    <lineage>
        <taxon>Bacteria</taxon>
        <taxon>Pseudomonadati</taxon>
        <taxon>Bdellovibrionota</taxon>
        <taxon>Oligoflexia</taxon>
        <taxon>Silvanigrellales</taxon>
        <taxon>Spirobacillus</taxon>
    </lineage>
</organism>
<keyword evidence="9" id="KW-0811">Translocation</keyword>
<comment type="similarity">
    <text evidence="2">Belongs to the YajC family.</text>
</comment>
<evidence type="ECO:0000256" key="5">
    <source>
        <dbReference type="ARBA" id="ARBA00022475"/>
    </source>
</evidence>
<feature type="transmembrane region" description="Helical" evidence="11">
    <location>
        <begin position="54"/>
        <end position="73"/>
    </location>
</feature>
<evidence type="ECO:0000256" key="4">
    <source>
        <dbReference type="ARBA" id="ARBA00022448"/>
    </source>
</evidence>
<dbReference type="Pfam" id="PF02699">
    <property type="entry name" value="YajC"/>
    <property type="match status" value="1"/>
</dbReference>